<keyword evidence="2" id="KW-1185">Reference proteome</keyword>
<dbReference type="Proteomes" id="UP000070168">
    <property type="component" value="Unassembled WGS sequence"/>
</dbReference>
<evidence type="ECO:0000313" key="2">
    <source>
        <dbReference type="Proteomes" id="UP000070168"/>
    </source>
</evidence>
<dbReference type="GeneID" id="63712048"/>
<dbReference type="OMA" id="TRICHAW"/>
<dbReference type="InterPro" id="IPR036047">
    <property type="entry name" value="F-box-like_dom_sf"/>
</dbReference>
<gene>
    <name evidence="1" type="ORF">PGRI_090350</name>
</gene>
<dbReference type="OrthoDB" id="3800738at2759"/>
<sequence>MAPLLTPAQSHALSIPEIFELILLNLDIRTLLTKATRICRAWSHFINSSPPIQWALFFRPLDNTLNKSKIQNPLLAETFPSIFHQFGSSNGRYSNRDSDTDTETPNEKTTYLTFTTFDMVRNPHKLDAYIRPEASWRRMLVQQPPVYTVSLLRSNVGHGGQYLYIYEALDDQKELTGGLRMDIIFETLVFGDGWDQNEYSSTRMVWGREYLPKRVRGDLKLFGVPDMDLVFYTSLGEMSIGGVVKESHIVKKVKAMYAKLDMKPKYSDEVFLRGRKSWGSLWD</sequence>
<proteinExistence type="predicted"/>
<evidence type="ECO:0008006" key="3">
    <source>
        <dbReference type="Google" id="ProtNLM"/>
    </source>
</evidence>
<dbReference type="AlphaFoldDB" id="A0A135LRS1"/>
<protein>
    <recommendedName>
        <fullName evidence="3">F-box domain-containing protein</fullName>
    </recommendedName>
</protein>
<reference evidence="1 2" key="1">
    <citation type="journal article" date="2016" name="BMC Genomics">
        <title>Genome sequencing and secondary metabolism of the postharvest pathogen Penicillium griseofulvum.</title>
        <authorList>
            <person name="Banani H."/>
            <person name="Marcet-Houben M."/>
            <person name="Ballester A.R."/>
            <person name="Abbruscato P."/>
            <person name="Gonzalez-Candelas L."/>
            <person name="Gabaldon T."/>
            <person name="Spadaro D."/>
        </authorList>
    </citation>
    <scope>NUCLEOTIDE SEQUENCE [LARGE SCALE GENOMIC DNA]</scope>
    <source>
        <strain evidence="1 2">PG3</strain>
    </source>
</reference>
<dbReference type="RefSeq" id="XP_040650178.1">
    <property type="nucleotide sequence ID" value="XM_040796748.1"/>
</dbReference>
<dbReference type="SUPFAM" id="SSF81383">
    <property type="entry name" value="F-box domain"/>
    <property type="match status" value="1"/>
</dbReference>
<evidence type="ECO:0000313" key="1">
    <source>
        <dbReference type="EMBL" id="KXG51642.1"/>
    </source>
</evidence>
<name>A0A135LRS1_PENPA</name>
<comment type="caution">
    <text evidence="1">The sequence shown here is derived from an EMBL/GenBank/DDBJ whole genome shotgun (WGS) entry which is preliminary data.</text>
</comment>
<organism evidence="1 2">
    <name type="scientific">Penicillium patulum</name>
    <name type="common">Penicillium griseofulvum</name>
    <dbReference type="NCBI Taxonomy" id="5078"/>
    <lineage>
        <taxon>Eukaryota</taxon>
        <taxon>Fungi</taxon>
        <taxon>Dikarya</taxon>
        <taxon>Ascomycota</taxon>
        <taxon>Pezizomycotina</taxon>
        <taxon>Eurotiomycetes</taxon>
        <taxon>Eurotiomycetidae</taxon>
        <taxon>Eurotiales</taxon>
        <taxon>Aspergillaceae</taxon>
        <taxon>Penicillium</taxon>
    </lineage>
</organism>
<dbReference type="STRING" id="5078.A0A135LRS1"/>
<accession>A0A135LRS1</accession>
<dbReference type="EMBL" id="LHQR01000029">
    <property type="protein sequence ID" value="KXG51642.1"/>
    <property type="molecule type" value="Genomic_DNA"/>
</dbReference>